<name>A0A4Q9N753_9APHY</name>
<dbReference type="OrthoDB" id="1901244at2759"/>
<dbReference type="EMBL" id="ML143386">
    <property type="protein sequence ID" value="TBU35908.1"/>
    <property type="molecule type" value="Genomic_DNA"/>
</dbReference>
<evidence type="ECO:0008006" key="4">
    <source>
        <dbReference type="Google" id="ProtNLM"/>
    </source>
</evidence>
<dbReference type="InterPro" id="IPR010686">
    <property type="entry name" value="OBAP-like"/>
</dbReference>
<feature type="compositionally biased region" description="Basic and acidic residues" evidence="2">
    <location>
        <begin position="176"/>
        <end position="197"/>
    </location>
</feature>
<evidence type="ECO:0000256" key="1">
    <source>
        <dbReference type="ARBA" id="ARBA00009740"/>
    </source>
</evidence>
<evidence type="ECO:0000313" key="3">
    <source>
        <dbReference type="EMBL" id="TBU35908.1"/>
    </source>
</evidence>
<evidence type="ECO:0000256" key="2">
    <source>
        <dbReference type="SAM" id="MobiDB-lite"/>
    </source>
</evidence>
<dbReference type="PANTHER" id="PTHR31360">
    <property type="match status" value="1"/>
</dbReference>
<dbReference type="Pfam" id="PF06884">
    <property type="entry name" value="DUF1264"/>
    <property type="match status" value="1"/>
</dbReference>
<gene>
    <name evidence="3" type="ORF">BD311DRAFT_744828</name>
</gene>
<comment type="similarity">
    <text evidence="1">Belongs to the OBAP family.</text>
</comment>
<sequence length="231" mass="26089">MDPETKQAAYHSSAYNAAGGAIMSFTPIKQIHQHICAFHVYSHDHSRHVRADHCCTHLNHEFHQCVIYDSDKPDARLIGIEYIISEKIFESLPVDEKKFWHSHKYEVESGLLQLAPKSFVPGAAIDLAEQPAMIQLQKTYGKTIHTWQYDIHPDLPLGPPTLMTSYTRDGQGPPEDMVKKRDEETGQDTSVKKEVRKGYLPPYETMVGSSDSLQEGGRGIVFEVKEVSAKK</sequence>
<reference evidence="3" key="1">
    <citation type="submission" date="2019-01" db="EMBL/GenBank/DDBJ databases">
        <title>Draft genome sequences of three monokaryotic isolates of the white-rot basidiomycete fungus Dichomitus squalens.</title>
        <authorList>
            <consortium name="DOE Joint Genome Institute"/>
            <person name="Lopez S.C."/>
            <person name="Andreopoulos B."/>
            <person name="Pangilinan J."/>
            <person name="Lipzen A."/>
            <person name="Riley R."/>
            <person name="Ahrendt S."/>
            <person name="Ng V."/>
            <person name="Barry K."/>
            <person name="Daum C."/>
            <person name="Grigoriev I.V."/>
            <person name="Hilden K.S."/>
            <person name="Makela M.R."/>
            <person name="de Vries R.P."/>
        </authorList>
    </citation>
    <scope>NUCLEOTIDE SEQUENCE [LARGE SCALE GENOMIC DNA]</scope>
    <source>
        <strain evidence="3">OM18370.1</strain>
    </source>
</reference>
<dbReference type="PANTHER" id="PTHR31360:SF0">
    <property type="entry name" value="OIL BODY-ASSOCIATED PROTEIN 1B"/>
    <property type="match status" value="1"/>
</dbReference>
<organism evidence="3">
    <name type="scientific">Dichomitus squalens</name>
    <dbReference type="NCBI Taxonomy" id="114155"/>
    <lineage>
        <taxon>Eukaryota</taxon>
        <taxon>Fungi</taxon>
        <taxon>Dikarya</taxon>
        <taxon>Basidiomycota</taxon>
        <taxon>Agaricomycotina</taxon>
        <taxon>Agaricomycetes</taxon>
        <taxon>Polyporales</taxon>
        <taxon>Polyporaceae</taxon>
        <taxon>Dichomitus</taxon>
    </lineage>
</organism>
<accession>A0A4Q9N753</accession>
<feature type="region of interest" description="Disordered" evidence="2">
    <location>
        <begin position="165"/>
        <end position="197"/>
    </location>
</feature>
<dbReference type="Proteomes" id="UP000292957">
    <property type="component" value="Unassembled WGS sequence"/>
</dbReference>
<dbReference type="AlphaFoldDB" id="A0A4Q9N753"/>
<proteinExistence type="inferred from homology"/>
<protein>
    <recommendedName>
        <fullName evidence="4">DUF1264-domain-containing protein</fullName>
    </recommendedName>
</protein>